<dbReference type="RefSeq" id="WP_074718033.1">
    <property type="nucleotide sequence ID" value="NZ_FNWV01000010.1"/>
</dbReference>
<keyword evidence="2" id="KW-0812">Transmembrane</keyword>
<name>A0A1H6KS90_RUMFL</name>
<feature type="transmembrane region" description="Helical" evidence="2">
    <location>
        <begin position="72"/>
        <end position="97"/>
    </location>
</feature>
<evidence type="ECO:0000313" key="4">
    <source>
        <dbReference type="Proteomes" id="UP000183190"/>
    </source>
</evidence>
<dbReference type="EMBL" id="FNWV01000010">
    <property type="protein sequence ID" value="SEH76432.1"/>
    <property type="molecule type" value="Genomic_DNA"/>
</dbReference>
<feature type="transmembrane region" description="Helical" evidence="2">
    <location>
        <begin position="104"/>
        <end position="124"/>
    </location>
</feature>
<feature type="region of interest" description="Disordered" evidence="1">
    <location>
        <begin position="203"/>
        <end position="225"/>
    </location>
</feature>
<gene>
    <name evidence="3" type="ORF">SAMN02910265_02557</name>
</gene>
<keyword evidence="2" id="KW-0472">Membrane</keyword>
<evidence type="ECO:0000256" key="2">
    <source>
        <dbReference type="SAM" id="Phobius"/>
    </source>
</evidence>
<evidence type="ECO:0000256" key="1">
    <source>
        <dbReference type="SAM" id="MobiDB-lite"/>
    </source>
</evidence>
<proteinExistence type="predicted"/>
<organism evidence="3 4">
    <name type="scientific">Ruminococcus flavefaciens</name>
    <dbReference type="NCBI Taxonomy" id="1265"/>
    <lineage>
        <taxon>Bacteria</taxon>
        <taxon>Bacillati</taxon>
        <taxon>Bacillota</taxon>
        <taxon>Clostridia</taxon>
        <taxon>Eubacteriales</taxon>
        <taxon>Oscillospiraceae</taxon>
        <taxon>Ruminococcus</taxon>
    </lineage>
</organism>
<feature type="transmembrane region" description="Helical" evidence="2">
    <location>
        <begin position="130"/>
        <end position="147"/>
    </location>
</feature>
<feature type="transmembrane region" description="Helical" evidence="2">
    <location>
        <begin position="35"/>
        <end position="52"/>
    </location>
</feature>
<accession>A0A1H6KS90</accession>
<keyword evidence="2" id="KW-1133">Transmembrane helix</keyword>
<dbReference type="OrthoDB" id="1818527at2"/>
<evidence type="ECO:0000313" key="3">
    <source>
        <dbReference type="EMBL" id="SEH76432.1"/>
    </source>
</evidence>
<dbReference type="AlphaFoldDB" id="A0A1H6KS90"/>
<protein>
    <submittedName>
        <fullName evidence="3">Uncharacterized protein</fullName>
    </submittedName>
</protein>
<dbReference type="Proteomes" id="UP000183190">
    <property type="component" value="Unassembled WGS sequence"/>
</dbReference>
<reference evidence="3 4" key="1">
    <citation type="submission" date="2016-10" db="EMBL/GenBank/DDBJ databases">
        <authorList>
            <person name="de Groot N.N."/>
        </authorList>
    </citation>
    <scope>NUCLEOTIDE SEQUENCE [LARGE SCALE GENOMIC DNA]</scope>
    <source>
        <strain evidence="3 4">YAD2003</strain>
    </source>
</reference>
<sequence length="266" mass="29746">MEFKKNPELIEKPDHAHYPVCRGRLDEIEEISRKTFFYTLAVSGILAFFSLLQVPMHLAGWVPLMFTIQDTVAFNMGAGFSLFQLIMCLVIAGISLIGCTKHKIATVIMFFLYVLTFVCSLIARISAFDFITAIIGIGGMYVSSGSLKGYSDYKQLRNTEGFPIFSTVLADHDDMKKNSPNGYNKRHFEKLLREKALRERNIAPNAAGGRQPVPNLTKPQSADTNDIGGMPALNVARQNRNLSVGQKFVPKDHKEVFFSDSTLKLK</sequence>